<protein>
    <submittedName>
        <fullName evidence="1">Uncharacterized protein</fullName>
    </submittedName>
</protein>
<comment type="caution">
    <text evidence="1">The sequence shown here is derived from an EMBL/GenBank/DDBJ whole genome shotgun (WGS) entry which is preliminary data.</text>
</comment>
<name>A0A0F9NWQ8_9ZZZZ</name>
<dbReference type="AlphaFoldDB" id="A0A0F9NWQ8"/>
<proteinExistence type="predicted"/>
<dbReference type="EMBL" id="LAZR01006288">
    <property type="protein sequence ID" value="KKM93275.1"/>
    <property type="molecule type" value="Genomic_DNA"/>
</dbReference>
<sequence>MKKFVAVWLLLAFLPGCSAIERLQDAAEALDAAEKQLDSMDISGCMDVCSEEAEICLDEANGPCVDDCELDENECDLEEEACVDTQKTACAYLSDMAYSDCMDTVRDNCSQDCDDISGDCVQECSERAQTCLVGGEMTVGPVIVPFADCMSNCIQELEDILQDIDL</sequence>
<accession>A0A0F9NWQ8</accession>
<evidence type="ECO:0000313" key="1">
    <source>
        <dbReference type="EMBL" id="KKM93275.1"/>
    </source>
</evidence>
<organism evidence="1">
    <name type="scientific">marine sediment metagenome</name>
    <dbReference type="NCBI Taxonomy" id="412755"/>
    <lineage>
        <taxon>unclassified sequences</taxon>
        <taxon>metagenomes</taxon>
        <taxon>ecological metagenomes</taxon>
    </lineage>
</organism>
<reference evidence="1" key="1">
    <citation type="journal article" date="2015" name="Nature">
        <title>Complex archaea that bridge the gap between prokaryotes and eukaryotes.</title>
        <authorList>
            <person name="Spang A."/>
            <person name="Saw J.H."/>
            <person name="Jorgensen S.L."/>
            <person name="Zaremba-Niedzwiedzka K."/>
            <person name="Martijn J."/>
            <person name="Lind A.E."/>
            <person name="van Eijk R."/>
            <person name="Schleper C."/>
            <person name="Guy L."/>
            <person name="Ettema T.J."/>
        </authorList>
    </citation>
    <scope>NUCLEOTIDE SEQUENCE</scope>
</reference>
<gene>
    <name evidence="1" type="ORF">LCGC14_1210120</name>
</gene>